<comment type="caution">
    <text evidence="1">The sequence shown here is derived from an EMBL/GenBank/DDBJ whole genome shotgun (WGS) entry which is preliminary data.</text>
</comment>
<organism evidence="1 2">
    <name type="scientific">Paracoccus fontiphilus</name>
    <dbReference type="NCBI Taxonomy" id="1815556"/>
    <lineage>
        <taxon>Bacteria</taxon>
        <taxon>Pseudomonadati</taxon>
        <taxon>Pseudomonadota</taxon>
        <taxon>Alphaproteobacteria</taxon>
        <taxon>Rhodobacterales</taxon>
        <taxon>Paracoccaceae</taxon>
        <taxon>Paracoccus</taxon>
    </lineage>
</organism>
<proteinExistence type="predicted"/>
<protein>
    <submittedName>
        <fullName evidence="1">Uncharacterized protein</fullName>
    </submittedName>
</protein>
<evidence type="ECO:0000313" key="1">
    <source>
        <dbReference type="EMBL" id="MFC3170431.1"/>
    </source>
</evidence>
<dbReference type="RefSeq" id="WP_207471915.1">
    <property type="nucleotide sequence ID" value="NZ_JAFNAW010000095.1"/>
</dbReference>
<dbReference type="Proteomes" id="UP001595557">
    <property type="component" value="Unassembled WGS sequence"/>
</dbReference>
<gene>
    <name evidence="1" type="ORF">ACFOD7_20595</name>
</gene>
<reference evidence="2" key="1">
    <citation type="journal article" date="2019" name="Int. J. Syst. Evol. Microbiol.">
        <title>The Global Catalogue of Microorganisms (GCM) 10K type strain sequencing project: providing services to taxonomists for standard genome sequencing and annotation.</title>
        <authorList>
            <consortium name="The Broad Institute Genomics Platform"/>
            <consortium name="The Broad Institute Genome Sequencing Center for Infectious Disease"/>
            <person name="Wu L."/>
            <person name="Ma J."/>
        </authorList>
    </citation>
    <scope>NUCLEOTIDE SEQUENCE [LARGE SCALE GENOMIC DNA]</scope>
    <source>
        <strain evidence="2">KCTC 52239</strain>
    </source>
</reference>
<evidence type="ECO:0000313" key="2">
    <source>
        <dbReference type="Proteomes" id="UP001595557"/>
    </source>
</evidence>
<keyword evidence="2" id="KW-1185">Reference proteome</keyword>
<dbReference type="EMBL" id="JBHRTE010000107">
    <property type="protein sequence ID" value="MFC3170431.1"/>
    <property type="molecule type" value="Genomic_DNA"/>
</dbReference>
<accession>A0ABV7IKN7</accession>
<sequence length="66" mass="7430">MAKKTYNVLKPREYTDSNGEVKKHFIEVGAAWEIDSGGMSIELHEGIALLGRFVILPRKERNGEAE</sequence>
<name>A0ABV7IKN7_9RHOB</name>